<feature type="region of interest" description="Disordered" evidence="2">
    <location>
        <begin position="763"/>
        <end position="784"/>
    </location>
</feature>
<feature type="region of interest" description="Disordered" evidence="2">
    <location>
        <begin position="1804"/>
        <end position="1825"/>
    </location>
</feature>
<feature type="compositionally biased region" description="Polar residues" evidence="2">
    <location>
        <begin position="1773"/>
        <end position="1788"/>
    </location>
</feature>
<feature type="region of interest" description="Disordered" evidence="2">
    <location>
        <begin position="1577"/>
        <end position="1635"/>
    </location>
</feature>
<feature type="region of interest" description="Disordered" evidence="2">
    <location>
        <begin position="1766"/>
        <end position="1788"/>
    </location>
</feature>
<sequence length="2060" mass="229286">MLYKLASSSRRRLGTPYRNVWSLITHLVCLSQRWSGGEALCPPGFRPPDCLHQCPQGRYGLGCASMCPVTCYTPTCRPDSGHCYRCRLGFRGARCNKKCLEGNYGQDCIHTCGEHCLGFICDAFTGACQGCVPGFYGTRCDQVGEVTHTKSLLTKLLKDLWQRTNSTDSLASLATMQDRYESERRQPIIGESERQAFYTASLLICSIVPICLVGACLYLIKEKIKNALGGVLSKKRWTRARDGFFAKTIIPTSKSRFIGDQPTDYSKMPFVKFDFEDNTRNNHDIRSQTKGYVDQRIVSSTATKPDTTIDLSQPKKGFPRSNVRLSSSVSEHALGDVNRQHKAIQSDASVWTADLDTTVPVGHQNPKQGGFTTKPTGFWHRLIHGISWSRRQRPDNHTYMGENASAVLDQDTAKEVITPKVINPQEEAMLEAVATESSSSGEENSESSTSKSGTTHQAQDVAAQENTGPDKKMEEALHTSSTAKKRWRSPVRMLKLLSAFHCAKEDESGDSLSQALAAEGGSVPRQISAEKPFNVDSGNCQPATQNEPQALEDRNKMFEELLKRNVLQEIKLLQTVEETNFLPTRAASDHVLAKSTQTSVQEFSSNVNSENRREKAQETERRKLNRLKICSNPHRLRQEIRCLPPGTLRDNFLVKQLNDREETKSVASLSKMMSLKLKMAKMLGRLPGKKSGDPFLLRFGGKEPIDPMTLNDLCKIKLAQSRGDIPKHFLSHACYGGFDKSCINAGERSPDQLRKYHLKGKDTKTDSLRLKPNSLPKSESKLDGSLAQQISFDTHRQSNDALDHEESMDSFKRCALGHQHNSAVINLLDSLHMFQKKDRNTAHSEIAYHTTQDGHDAFVGQSKQTGILVNTSTSPRPPKSISHQTSPICNTNYCPLTSKTTDANKPTTSSSMGKGLAEFQVSAGMSHKQRDDLSRDQFSAPKTFCERSQSPGEVISKECPNPASPKTLGKSHLGATMIDNREEIQKLKETMKTLGTSHLTQLMSKVKDNALIQIAKAASQFSDDPTNTAQVNADSEQLNVLQKVGWKTESVEADSKNVPLHEIVSLEKRKENETAAREYLKDSPEKRTAPAQYSKLDEHVQVDKDNLQSRAIPFGNKELKRNAEASHLFPAFLTQRTEETFCPTCDTIFTDTCKQDPADKLLHKNHRRGDEKLLVTSNNAQTIHVPFCTASAEANKSTAAHITNRGRGTDMILKEKNELLCLNSPVNLPQGIQSEQLLNKENKCESIDETNCIAQSCMSSPDRARSGSKVNASFPLHEAAATCIYSQETMTFSDSVIKTPRSSDGECVVVHAYENFETDVQEDNGMAQERINDVSPESWSVDYTKKNLVGSTIPQSEYTGEKLHKSCNFTKHIVARDNARCTEAQSDCPQISHAVNVNKEVIKISETKKPEIMSSALTETKKGCSSFNTPQECDTEDRLQHSQSMISDSEHKSQPQKSTLQKERSRSPRKRICKPPGKEHEDNPAAESTPKTLPVPTLLEYSLQTTGDSLAQKVVNTTTLSKTSSLVSVPVANCKDTTTPSGLTLRDTEEFRSIQEPSSERYYDALEPDQSLWSRLNHGSKNLRTRKTRKRRDVADASMALANTSSSRPSKIKSRPSKHNEESTNTLFSFAPRNGDVTSASEKQRICYYKEAEGSDSTIVLRFARTSEDPKSVSLSDTYKRSDSCKDGVVDERRSTTMHDKRRNSSVGLDSEGRQRPSSRHCLSSDRKKKYETVAMHLPVGKAGESTKSLGSFANKKKHSIKEVMKVEDTDESSNQSSSNTLVGTQMSNTVLSKTKLMRALANQEGEPRVIPQNSSSEPKPNENTVFLRSPLETDAGSPSASLRHGYPQRVLYSEEPVEPTFYTQTFPRPRHPAKTYHYTQNPVPYYEHPNSNIPCHQTFLQSFPQGPIPSYPTPSQVVRPTGPAVRKPIYMATYNPNSFYQQHVDSSNFKYNVYPNTTRSYPRQPLLPAAVANMYSRSDRQGQTAPVNVLLRGPYGHPAVPSQSQQTVRDVNSLHNVRGEFVPTTVPFGARIPSSGCMRANYQLPHPAMSLQTPRHPPP</sequence>
<dbReference type="InterPro" id="IPR042635">
    <property type="entry name" value="MEGF10/SREC1/2-like"/>
</dbReference>
<dbReference type="GO" id="GO:0005044">
    <property type="term" value="F:scavenger receptor activity"/>
    <property type="evidence" value="ECO:0007669"/>
    <property type="project" value="InterPro"/>
</dbReference>
<feature type="compositionally biased region" description="Low complexity" evidence="2">
    <location>
        <begin position="435"/>
        <end position="455"/>
    </location>
</feature>
<evidence type="ECO:0000313" key="4">
    <source>
        <dbReference type="Proteomes" id="UP000762676"/>
    </source>
</evidence>
<evidence type="ECO:0000256" key="1">
    <source>
        <dbReference type="ARBA" id="ARBA00022536"/>
    </source>
</evidence>
<evidence type="ECO:0000313" key="3">
    <source>
        <dbReference type="EMBL" id="GFR87467.1"/>
    </source>
</evidence>
<dbReference type="InterPro" id="IPR009030">
    <property type="entry name" value="Growth_fac_rcpt_cys_sf"/>
</dbReference>
<feature type="compositionally biased region" description="Basic residues" evidence="2">
    <location>
        <begin position="1581"/>
        <end position="1592"/>
    </location>
</feature>
<feature type="region of interest" description="Disordered" evidence="2">
    <location>
        <begin position="945"/>
        <end position="971"/>
    </location>
</feature>
<feature type="region of interest" description="Disordered" evidence="2">
    <location>
        <begin position="1413"/>
        <end position="1495"/>
    </location>
</feature>
<dbReference type="CDD" id="cd00055">
    <property type="entry name" value="EGF_Lam"/>
    <property type="match status" value="1"/>
</dbReference>
<dbReference type="SUPFAM" id="SSF57184">
    <property type="entry name" value="Growth factor receptor domain"/>
    <property type="match status" value="1"/>
</dbReference>
<dbReference type="InterPro" id="IPR002049">
    <property type="entry name" value="LE_dom"/>
</dbReference>
<gene>
    <name evidence="3" type="ORF">ElyMa_004224100</name>
</gene>
<dbReference type="PANTHER" id="PTHR24043">
    <property type="entry name" value="SCAVENGER RECEPTOR CLASS F"/>
    <property type="match status" value="1"/>
</dbReference>
<dbReference type="Proteomes" id="UP000762676">
    <property type="component" value="Unassembled WGS sequence"/>
</dbReference>
<keyword evidence="4" id="KW-1185">Reference proteome</keyword>
<organism evidence="3 4">
    <name type="scientific">Elysia marginata</name>
    <dbReference type="NCBI Taxonomy" id="1093978"/>
    <lineage>
        <taxon>Eukaryota</taxon>
        <taxon>Metazoa</taxon>
        <taxon>Spiralia</taxon>
        <taxon>Lophotrochozoa</taxon>
        <taxon>Mollusca</taxon>
        <taxon>Gastropoda</taxon>
        <taxon>Heterobranchia</taxon>
        <taxon>Euthyneura</taxon>
        <taxon>Panpulmonata</taxon>
        <taxon>Sacoglossa</taxon>
        <taxon>Placobranchoidea</taxon>
        <taxon>Plakobranchidae</taxon>
        <taxon>Elysia</taxon>
    </lineage>
</organism>
<name>A0AAV4GQ11_9GAST</name>
<comment type="caution">
    <text evidence="3">The sequence shown here is derived from an EMBL/GenBank/DDBJ whole genome shotgun (WGS) entry which is preliminary data.</text>
</comment>
<feature type="compositionally biased region" description="Basic and acidic residues" evidence="2">
    <location>
        <begin position="468"/>
        <end position="477"/>
    </location>
</feature>
<feature type="compositionally biased region" description="Polar residues" evidence="2">
    <location>
        <begin position="1812"/>
        <end position="1825"/>
    </location>
</feature>
<dbReference type="EMBL" id="BMAT01008543">
    <property type="protein sequence ID" value="GFR87467.1"/>
    <property type="molecule type" value="Genomic_DNA"/>
</dbReference>
<accession>A0AAV4GQ11</accession>
<feature type="region of interest" description="Disordered" evidence="2">
    <location>
        <begin position="1670"/>
        <end position="1728"/>
    </location>
</feature>
<evidence type="ECO:0000256" key="2">
    <source>
        <dbReference type="SAM" id="MobiDB-lite"/>
    </source>
</evidence>
<feature type="compositionally biased region" description="Basic and acidic residues" evidence="2">
    <location>
        <begin position="1678"/>
        <end position="1699"/>
    </location>
</feature>
<protein>
    <submittedName>
        <fullName evidence="3">Multiple epidermal growth factor-like domains protein 6</fullName>
    </submittedName>
</protein>
<reference evidence="3 4" key="1">
    <citation type="journal article" date="2021" name="Elife">
        <title>Chloroplast acquisition without the gene transfer in kleptoplastic sea slugs, Plakobranchus ocellatus.</title>
        <authorList>
            <person name="Maeda T."/>
            <person name="Takahashi S."/>
            <person name="Yoshida T."/>
            <person name="Shimamura S."/>
            <person name="Takaki Y."/>
            <person name="Nagai Y."/>
            <person name="Toyoda A."/>
            <person name="Suzuki Y."/>
            <person name="Arimoto A."/>
            <person name="Ishii H."/>
            <person name="Satoh N."/>
            <person name="Nishiyama T."/>
            <person name="Hasebe M."/>
            <person name="Maruyama T."/>
            <person name="Minagawa J."/>
            <person name="Obokata J."/>
            <person name="Shigenobu S."/>
        </authorList>
    </citation>
    <scope>NUCLEOTIDE SEQUENCE [LARGE SCALE GENOMIC DNA]</scope>
</reference>
<feature type="compositionally biased region" description="Polar residues" evidence="2">
    <location>
        <begin position="1415"/>
        <end position="1432"/>
    </location>
</feature>
<keyword evidence="1" id="KW-0245">EGF-like domain</keyword>
<proteinExistence type="predicted"/>
<feature type="region of interest" description="Disordered" evidence="2">
    <location>
        <begin position="431"/>
        <end position="485"/>
    </location>
</feature>
<dbReference type="Gene3D" id="2.170.300.10">
    <property type="entry name" value="Tie2 ligand-binding domain superfamily"/>
    <property type="match status" value="1"/>
</dbReference>
<dbReference type="PANTHER" id="PTHR24043:SF8">
    <property type="entry name" value="EGF-LIKE DOMAIN-CONTAINING PROTEIN"/>
    <property type="match status" value="1"/>
</dbReference>